<feature type="compositionally biased region" description="Low complexity" evidence="1">
    <location>
        <begin position="77"/>
        <end position="88"/>
    </location>
</feature>
<dbReference type="EMBL" id="JWZT01001857">
    <property type="protein sequence ID" value="KII71114.1"/>
    <property type="molecule type" value="Genomic_DNA"/>
</dbReference>
<keyword evidence="3" id="KW-1185">Reference proteome</keyword>
<evidence type="ECO:0000256" key="1">
    <source>
        <dbReference type="SAM" id="MobiDB-lite"/>
    </source>
</evidence>
<name>A0A0C2J029_THEKT</name>
<evidence type="ECO:0000313" key="3">
    <source>
        <dbReference type="Proteomes" id="UP000031668"/>
    </source>
</evidence>
<evidence type="ECO:0000313" key="2">
    <source>
        <dbReference type="EMBL" id="KII71114.1"/>
    </source>
</evidence>
<proteinExistence type="predicted"/>
<gene>
    <name evidence="2" type="ORF">RF11_03249</name>
</gene>
<sequence length="493" mass="55919">MYYSFLQKLVTANVKRTKINSISSKTSTQIKNPQPHDEPQKDTIFDSLHKFSHHAFSNRNNEQKLKNVKGKTSKTPQSQSSVGQDSGSTVKKPKQKNLKPNHKKNKKEKGNIIKPKIEVPPRSFREQAKSNRLIHRRLNKTMETADQKIDNERIKRSSVKRILKEEKIATTLQPVIQETEPTPTNAEMEKFESLCFNKLLILHHEVFSLYGAFRNSSFEDLSNISHSLFNMLMEFWAEYSKVVSTKCAVVNFETDVFNVVLSNKTLVLPTFPPFDFSYIDMTQLPNLSDNEGEDSRDFNLINNGSQSNNLASYLVLGHPELTTIPEIVVSKSSDSYDSSLSEVNVQESKYPGMTSSGLVENNILAKPISGNQAVGQLYSNYQNYDASKTFYSTDDPSSHLNDEAQAIIGADYAQNPLISNVPDKTQIKLTPPNALVTSNEQLTYQTQVSPSNNRDNIYKDSFEIFDSQVIDNSKAFHLNNIKNRFKIKKQQTK</sequence>
<protein>
    <submittedName>
        <fullName evidence="2">Uncharacterized protein</fullName>
    </submittedName>
</protein>
<organism evidence="2 3">
    <name type="scientific">Thelohanellus kitauei</name>
    <name type="common">Myxosporean</name>
    <dbReference type="NCBI Taxonomy" id="669202"/>
    <lineage>
        <taxon>Eukaryota</taxon>
        <taxon>Metazoa</taxon>
        <taxon>Cnidaria</taxon>
        <taxon>Myxozoa</taxon>
        <taxon>Myxosporea</taxon>
        <taxon>Bivalvulida</taxon>
        <taxon>Platysporina</taxon>
        <taxon>Myxobolidae</taxon>
        <taxon>Thelohanellus</taxon>
    </lineage>
</organism>
<accession>A0A0C2J029</accession>
<comment type="caution">
    <text evidence="2">The sequence shown here is derived from an EMBL/GenBank/DDBJ whole genome shotgun (WGS) entry which is preliminary data.</text>
</comment>
<reference evidence="2 3" key="1">
    <citation type="journal article" date="2014" name="Genome Biol. Evol.">
        <title>The genome of the myxosporean Thelohanellus kitauei shows adaptations to nutrient acquisition within its fish host.</title>
        <authorList>
            <person name="Yang Y."/>
            <person name="Xiong J."/>
            <person name="Zhou Z."/>
            <person name="Huo F."/>
            <person name="Miao W."/>
            <person name="Ran C."/>
            <person name="Liu Y."/>
            <person name="Zhang J."/>
            <person name="Feng J."/>
            <person name="Wang M."/>
            <person name="Wang M."/>
            <person name="Wang L."/>
            <person name="Yao B."/>
        </authorList>
    </citation>
    <scope>NUCLEOTIDE SEQUENCE [LARGE SCALE GENOMIC DNA]</scope>
    <source>
        <strain evidence="2">Wuqing</strain>
    </source>
</reference>
<dbReference type="Proteomes" id="UP000031668">
    <property type="component" value="Unassembled WGS sequence"/>
</dbReference>
<dbReference type="OrthoDB" id="10652648at2759"/>
<dbReference type="AlphaFoldDB" id="A0A0C2J029"/>
<feature type="region of interest" description="Disordered" evidence="1">
    <location>
        <begin position="55"/>
        <end position="114"/>
    </location>
</feature>
<feature type="compositionally biased region" description="Basic residues" evidence="1">
    <location>
        <begin position="91"/>
        <end position="107"/>
    </location>
</feature>